<dbReference type="InterPro" id="IPR002575">
    <property type="entry name" value="Aminoglycoside_PTrfase"/>
</dbReference>
<dbReference type="Gene3D" id="3.90.1200.10">
    <property type="match status" value="1"/>
</dbReference>
<keyword evidence="3" id="KW-1185">Reference proteome</keyword>
<dbReference type="Pfam" id="PF01636">
    <property type="entry name" value="APH"/>
    <property type="match status" value="1"/>
</dbReference>
<gene>
    <name evidence="2" type="ORF">GSF22_19200</name>
</gene>
<dbReference type="EMBL" id="WVUH01000170">
    <property type="protein sequence ID" value="MBO4208115.1"/>
    <property type="molecule type" value="Genomic_DNA"/>
</dbReference>
<organism evidence="2 3">
    <name type="scientific">Micromonospora echinofusca</name>
    <dbReference type="NCBI Taxonomy" id="47858"/>
    <lineage>
        <taxon>Bacteria</taxon>
        <taxon>Bacillati</taxon>
        <taxon>Actinomycetota</taxon>
        <taxon>Actinomycetes</taxon>
        <taxon>Micromonosporales</taxon>
        <taxon>Micromonosporaceae</taxon>
        <taxon>Micromonospora</taxon>
    </lineage>
</organism>
<evidence type="ECO:0000259" key="1">
    <source>
        <dbReference type="Pfam" id="PF01636"/>
    </source>
</evidence>
<comment type="caution">
    <text evidence="2">The sequence shown here is derived from an EMBL/GenBank/DDBJ whole genome shotgun (WGS) entry which is preliminary data.</text>
</comment>
<evidence type="ECO:0000313" key="2">
    <source>
        <dbReference type="EMBL" id="MBO4208115.1"/>
    </source>
</evidence>
<protein>
    <submittedName>
        <fullName evidence="2">Phosphotransferase</fullName>
    </submittedName>
</protein>
<dbReference type="PANTHER" id="PTHR21310">
    <property type="entry name" value="AMINOGLYCOSIDE PHOSPHOTRANSFERASE-RELATED-RELATED"/>
    <property type="match status" value="1"/>
</dbReference>
<proteinExistence type="predicted"/>
<evidence type="ECO:0000313" key="3">
    <source>
        <dbReference type="Proteomes" id="UP000823521"/>
    </source>
</evidence>
<name>A0ABS3VU99_MICEH</name>
<dbReference type="PANTHER" id="PTHR21310:SF42">
    <property type="entry name" value="BIFUNCTIONAL AAC_APH"/>
    <property type="match status" value="1"/>
</dbReference>
<sequence length="339" mass="36791">MSGVPDLGPLPQRITVATEQVHRLIADQFPHLADLPIEPVANGGWDNWTFHLGSDKLVRLPSAAEYALAVDKEHRWLPALAARLPLPIPHPVAKGKPAADYPYPWSIYRWLDGEPASVDRIADPVRFAIDLADFLAALQGVDTAGGPQPGVHNWFRGGTLRTFDQKVERALAELDGRVDAGLVREIWARALDACWDGVDRWFHGDIAPGNLLLADGRLAAVIDFGTCGVGDPACDLAIAWTLLTGDGREAFRSRLSADDATWARGRGWALWKTLATCSATFKDVEDAEEFANAQRVLGEISAEYTANATEARNSSGLPACMPCEGVIPESHNYDSQVSP</sequence>
<dbReference type="Proteomes" id="UP000823521">
    <property type="component" value="Unassembled WGS sequence"/>
</dbReference>
<accession>A0ABS3VU99</accession>
<dbReference type="InterPro" id="IPR011009">
    <property type="entry name" value="Kinase-like_dom_sf"/>
</dbReference>
<dbReference type="RefSeq" id="WP_208815074.1">
    <property type="nucleotide sequence ID" value="NZ_WVUH01000170.1"/>
</dbReference>
<dbReference type="CDD" id="cd05155">
    <property type="entry name" value="APH_ChoK_like_1"/>
    <property type="match status" value="1"/>
</dbReference>
<dbReference type="Gene3D" id="3.30.200.20">
    <property type="entry name" value="Phosphorylase Kinase, domain 1"/>
    <property type="match status" value="1"/>
</dbReference>
<dbReference type="InterPro" id="IPR051678">
    <property type="entry name" value="AGP_Transferase"/>
</dbReference>
<feature type="domain" description="Aminoglycoside phosphotransferase" evidence="1">
    <location>
        <begin position="42"/>
        <end position="268"/>
    </location>
</feature>
<dbReference type="SUPFAM" id="SSF56112">
    <property type="entry name" value="Protein kinase-like (PK-like)"/>
    <property type="match status" value="1"/>
</dbReference>
<reference evidence="2 3" key="1">
    <citation type="submission" date="2019-12" db="EMBL/GenBank/DDBJ databases">
        <title>Whole genome sequencing of endophytic Actinobacterium Micromonospora sp. MPMI6T.</title>
        <authorList>
            <person name="Evv R."/>
            <person name="Podile A.R."/>
        </authorList>
    </citation>
    <scope>NUCLEOTIDE SEQUENCE [LARGE SCALE GENOMIC DNA]</scope>
    <source>
        <strain evidence="2 3">MPMI6</strain>
    </source>
</reference>